<comment type="caution">
    <text evidence="2">The sequence shown here is derived from an EMBL/GenBank/DDBJ whole genome shotgun (WGS) entry which is preliminary data.</text>
</comment>
<proteinExistence type="predicted"/>
<dbReference type="EMBL" id="JAIQCV010000008">
    <property type="protein sequence ID" value="KAH1073137.1"/>
    <property type="molecule type" value="Genomic_DNA"/>
</dbReference>
<dbReference type="Proteomes" id="UP000828251">
    <property type="component" value="Unassembled WGS sequence"/>
</dbReference>
<protein>
    <recommendedName>
        <fullName evidence="1">RNase H type-1 domain-containing protein</fullName>
    </recommendedName>
</protein>
<dbReference type="InterPro" id="IPR002156">
    <property type="entry name" value="RNaseH_domain"/>
</dbReference>
<accession>A0A9D3V6D9</accession>
<feature type="domain" description="RNase H type-1" evidence="1">
    <location>
        <begin position="67"/>
        <end position="130"/>
    </location>
</feature>
<gene>
    <name evidence="2" type="ORF">J1N35_025465</name>
</gene>
<reference evidence="2 3" key="1">
    <citation type="journal article" date="2021" name="Plant Biotechnol. J.">
        <title>Multi-omics assisted identification of the key and species-specific regulatory components of drought-tolerant mechanisms in Gossypium stocksii.</title>
        <authorList>
            <person name="Yu D."/>
            <person name="Ke L."/>
            <person name="Zhang D."/>
            <person name="Wu Y."/>
            <person name="Sun Y."/>
            <person name="Mei J."/>
            <person name="Sun J."/>
            <person name="Sun Y."/>
        </authorList>
    </citation>
    <scope>NUCLEOTIDE SEQUENCE [LARGE SCALE GENOMIC DNA]</scope>
    <source>
        <strain evidence="3">cv. E1</strain>
        <tissue evidence="2">Leaf</tissue>
    </source>
</reference>
<organism evidence="2 3">
    <name type="scientific">Gossypium stocksii</name>
    <dbReference type="NCBI Taxonomy" id="47602"/>
    <lineage>
        <taxon>Eukaryota</taxon>
        <taxon>Viridiplantae</taxon>
        <taxon>Streptophyta</taxon>
        <taxon>Embryophyta</taxon>
        <taxon>Tracheophyta</taxon>
        <taxon>Spermatophyta</taxon>
        <taxon>Magnoliopsida</taxon>
        <taxon>eudicotyledons</taxon>
        <taxon>Gunneridae</taxon>
        <taxon>Pentapetalae</taxon>
        <taxon>rosids</taxon>
        <taxon>malvids</taxon>
        <taxon>Malvales</taxon>
        <taxon>Malvaceae</taxon>
        <taxon>Malvoideae</taxon>
        <taxon>Gossypium</taxon>
    </lineage>
</organism>
<evidence type="ECO:0000313" key="2">
    <source>
        <dbReference type="EMBL" id="KAH1073137.1"/>
    </source>
</evidence>
<dbReference type="AlphaFoldDB" id="A0A9D3V6D9"/>
<evidence type="ECO:0000313" key="3">
    <source>
        <dbReference type="Proteomes" id="UP000828251"/>
    </source>
</evidence>
<sequence length="133" mass="15335">MMGSATCRRCQNGVETRKHLFRECPIANETWEKLNIIWSIIDANTNFKEWIKNILASNSMAKCRMIACAMWVIWTSRNRSIHEGKGTTHVLAEAMVCLQVLNLVLHLGLRDVEIEGDSRSVIRKLPKQKERQI</sequence>
<dbReference type="Pfam" id="PF13456">
    <property type="entry name" value="RVT_3"/>
    <property type="match status" value="1"/>
</dbReference>
<dbReference type="GO" id="GO:0003676">
    <property type="term" value="F:nucleic acid binding"/>
    <property type="evidence" value="ECO:0007669"/>
    <property type="project" value="InterPro"/>
</dbReference>
<dbReference type="GO" id="GO:0004523">
    <property type="term" value="F:RNA-DNA hybrid ribonuclease activity"/>
    <property type="evidence" value="ECO:0007669"/>
    <property type="project" value="InterPro"/>
</dbReference>
<keyword evidence="3" id="KW-1185">Reference proteome</keyword>
<name>A0A9D3V6D9_9ROSI</name>
<evidence type="ECO:0000259" key="1">
    <source>
        <dbReference type="Pfam" id="PF13456"/>
    </source>
</evidence>
<dbReference type="OrthoDB" id="1938430at2759"/>